<name>A0ACB9ZR91_CATRO</name>
<accession>A0ACB9ZR91</accession>
<proteinExistence type="predicted"/>
<reference evidence="2" key="1">
    <citation type="journal article" date="2023" name="Nat. Plants">
        <title>Single-cell RNA sequencing provides a high-resolution roadmap for understanding the multicellular compartmentation of specialized metabolism.</title>
        <authorList>
            <person name="Sun S."/>
            <person name="Shen X."/>
            <person name="Li Y."/>
            <person name="Li Y."/>
            <person name="Wang S."/>
            <person name="Li R."/>
            <person name="Zhang H."/>
            <person name="Shen G."/>
            <person name="Guo B."/>
            <person name="Wei J."/>
            <person name="Xu J."/>
            <person name="St-Pierre B."/>
            <person name="Chen S."/>
            <person name="Sun C."/>
        </authorList>
    </citation>
    <scope>NUCLEOTIDE SEQUENCE [LARGE SCALE GENOMIC DNA]</scope>
</reference>
<sequence>MIGLEDIYKVVAAMAPLYVALTLGYGSVRWWHMFKPDHCDAINRFNCYFIMPFFGFEFTAHVNPYTMNYKFITADIIAKCLIGIILGLWANFSPKGSFCWSITAFSLSSLNNTLVVGVPLLQAMYGQLGVDLVVQSSVIQALLWIIALLFMLELRRAKSLPPPQTERKSSSSDLEENGGGAPAVVVVVPPSFWSIMKIVLFKLVKNPNAYSTILGLIWALLSHRWHFGMPSIIEGSIIIMSKAGSAVSMFNLGLFMGLQGKIMVCGLSKTLLGMVLRFIVGPASVAIGAVALGLRGKVLCVSVIQAALPQAIASFVYAQEYGLHAGILSTTVIIGTIASLPLLIAYYAILDVLP</sequence>
<evidence type="ECO:0000313" key="1">
    <source>
        <dbReference type="EMBL" id="KAI5648940.1"/>
    </source>
</evidence>
<keyword evidence="2" id="KW-1185">Reference proteome</keyword>
<comment type="caution">
    <text evidence="1">The sequence shown here is derived from an EMBL/GenBank/DDBJ whole genome shotgun (WGS) entry which is preliminary data.</text>
</comment>
<gene>
    <name evidence="1" type="ORF">M9H77_34945</name>
</gene>
<organism evidence="1 2">
    <name type="scientific">Catharanthus roseus</name>
    <name type="common">Madagascar periwinkle</name>
    <name type="synonym">Vinca rosea</name>
    <dbReference type="NCBI Taxonomy" id="4058"/>
    <lineage>
        <taxon>Eukaryota</taxon>
        <taxon>Viridiplantae</taxon>
        <taxon>Streptophyta</taxon>
        <taxon>Embryophyta</taxon>
        <taxon>Tracheophyta</taxon>
        <taxon>Spermatophyta</taxon>
        <taxon>Magnoliopsida</taxon>
        <taxon>eudicotyledons</taxon>
        <taxon>Gunneridae</taxon>
        <taxon>Pentapetalae</taxon>
        <taxon>asterids</taxon>
        <taxon>lamiids</taxon>
        <taxon>Gentianales</taxon>
        <taxon>Apocynaceae</taxon>
        <taxon>Rauvolfioideae</taxon>
        <taxon>Vinceae</taxon>
        <taxon>Catharanthinae</taxon>
        <taxon>Catharanthus</taxon>
    </lineage>
</organism>
<evidence type="ECO:0000313" key="2">
    <source>
        <dbReference type="Proteomes" id="UP001060085"/>
    </source>
</evidence>
<dbReference type="EMBL" id="CM044708">
    <property type="protein sequence ID" value="KAI5648940.1"/>
    <property type="molecule type" value="Genomic_DNA"/>
</dbReference>
<protein>
    <submittedName>
        <fullName evidence="1">Uncharacterized protein</fullName>
    </submittedName>
</protein>
<dbReference type="Proteomes" id="UP001060085">
    <property type="component" value="Linkage Group LG08"/>
</dbReference>